<dbReference type="EMBL" id="JAOYOD010000001">
    <property type="protein sequence ID" value="MCV9385966.1"/>
    <property type="molecule type" value="Genomic_DNA"/>
</dbReference>
<dbReference type="Proteomes" id="UP001300692">
    <property type="component" value="Unassembled WGS sequence"/>
</dbReference>
<dbReference type="InterPro" id="IPR005467">
    <property type="entry name" value="His_kinase_dom"/>
</dbReference>
<keyword evidence="6" id="KW-0472">Membrane</keyword>
<evidence type="ECO:0000256" key="1">
    <source>
        <dbReference type="ARBA" id="ARBA00000085"/>
    </source>
</evidence>
<dbReference type="PROSITE" id="PS50109">
    <property type="entry name" value="HIS_KIN"/>
    <property type="match status" value="1"/>
</dbReference>
<keyword evidence="10" id="KW-0067">ATP-binding</keyword>
<comment type="catalytic activity">
    <reaction evidence="1">
        <text>ATP + protein L-histidine = ADP + protein N-phospho-L-histidine.</text>
        <dbReference type="EC" id="2.7.13.3"/>
    </reaction>
</comment>
<keyword evidence="6" id="KW-0812">Transmembrane</keyword>
<dbReference type="CDD" id="cd00082">
    <property type="entry name" value="HisKA"/>
    <property type="match status" value="1"/>
</dbReference>
<dbReference type="PROSITE" id="PS01124">
    <property type="entry name" value="HTH_ARAC_FAMILY_2"/>
    <property type="match status" value="1"/>
</dbReference>
<dbReference type="SUPFAM" id="SSF52172">
    <property type="entry name" value="CheY-like"/>
    <property type="match status" value="1"/>
</dbReference>
<evidence type="ECO:0000259" key="8">
    <source>
        <dbReference type="PROSITE" id="PS50109"/>
    </source>
</evidence>
<dbReference type="InterPro" id="IPR001789">
    <property type="entry name" value="Sig_transdc_resp-reg_receiver"/>
</dbReference>
<dbReference type="Gene3D" id="1.10.10.60">
    <property type="entry name" value="Homeodomain-like"/>
    <property type="match status" value="1"/>
</dbReference>
<dbReference type="InterPro" id="IPR011006">
    <property type="entry name" value="CheY-like_superfamily"/>
</dbReference>
<reference evidence="10 11" key="1">
    <citation type="submission" date="2022-10" db="EMBL/GenBank/DDBJ databases">
        <title>Comparative genomics and taxonomic characterization of three novel marine species of genus Reichenbachiella exhibiting antioxidant and polysaccharide degradation activities.</title>
        <authorList>
            <person name="Muhammad N."/>
            <person name="Lee Y.-J."/>
            <person name="Ko J."/>
            <person name="Kim S.-G."/>
        </authorList>
    </citation>
    <scope>NUCLEOTIDE SEQUENCE [LARGE SCALE GENOMIC DNA]</scope>
    <source>
        <strain evidence="10 11">ABR2-5</strain>
    </source>
</reference>
<gene>
    <name evidence="10" type="ORF">N7U62_04790</name>
</gene>
<sequence>MAQKTKVNITPLTVQDGMSSDIIFCTFQDSYGFIWFGTKAGLTRYDGRQFKVFDIFNTPQLSNNKIHAIVQDNEGLLWVGTEFGLTVMDVQGEVQKIYWSDSNNPKSISDNRIRNLHKGKDGTIWIGTDNGTVERYLGKDEFEIFYHFNNQDESSIYGGSITANFITFIAEDNLGQVWARDSRNNIVVIPSSLRTSESPLTGSQAPIDVKIIPELNAIGIDKARNIYGLDDSGLLQYDYADYSFKVIKPIPAPEFTEGNIVISESENFWIVDNKHCAEIEINSGQVFIHFEPYVSPFKYSRAKGIEDMTGTIWMTSDQGVIKIVPHKASGFTQIPSTLSLSIDTYSFNGMLESRNGGVVAHAADHMITVDPSTYQLDTLFELEGKCFELIEDEDSFWAIHEHDGLFKIDKQSYATVNYNLGFRTRYHTLLQISTGEVLIGTGTGVFSFDPVTEQFTRMYQEDRMLRVTRIYKMIQSRRGILWAVSSNGLLKLGADNTFINRYNPQNYQQSGLRSNVLVNLHEDQNEVLWLGGSSGGLIRFDPEQEQFHHYTKKDGLASNSVQAILSTDSLIWVSTSNGLSCFDPSTEVFKNYFKRDGLADNGFNINSALKTTSGQLFFGGPQGLTSFNTSQWIQYQKEKESEYHVPLILSSFTKLDGDKNEVKDLSTIARHNKMVALNYYDRNFSIEFALADFGYPEEYSYAYMLGGLDKGWNTLGNQTRINIPSLPYGNYMLRVKAKNASGLWSSEELVIGLRMNRIYYETPLFIGLVIFLLGLVVFLFFRMRLQRLEKAKLHLEQTVTERTKEILSQKNKIESDKETIEKQAEKLKEFNSVQTRWFTNIAHELRTPLTLILGPIRQFLKSNNNGSYEGISNITLAEKNSKSLLRLVNEILDVSKLESNQLKLNWQITDLTQLVKETASQFDSMARQKEVTLRIELNHDITAKIDKDRTQNILINLIYNALKFTHKGQSVSVRLEHDEHRGALVCVRDTGEGISKEDLPHIFDRYYQATNTNRMNQGGTGIGLALSQELAHLHGGEINVQSELGEGSTFTLSLPPGLIQSSEFIDEKESLTTISPGFELEIKEGNWQAQNNKAVEPSSHDSTILIVEDNPDMRQYIHGILSAHHQLVEAIDGLDALEYLENSQPDLIISDVMMPRMDGIELAKRVKQSEELKCIPFLTLTAKASDSDKLEALRIGIDDYLTKPFNAEELEIRASNLILNYQERLKSAQLDNTDTKEPSYHDQLIMDMKAFVLSELKNSEFTIEHLAESQNMSVSSLKRTLKKTAGMSPGKFVREIRLQQARAMLEARQYATVLEVVYAVGLENASHFSKLYYERFGKKPSEYQL</sequence>
<dbReference type="PRINTS" id="PR00344">
    <property type="entry name" value="BCTRLSENSOR"/>
</dbReference>
<evidence type="ECO:0000256" key="2">
    <source>
        <dbReference type="ARBA" id="ARBA00012438"/>
    </source>
</evidence>
<dbReference type="SUPFAM" id="SSF55874">
    <property type="entry name" value="ATPase domain of HSP90 chaperone/DNA topoisomerase II/histidine kinase"/>
    <property type="match status" value="1"/>
</dbReference>
<feature type="domain" description="HTH araC/xylS-type" evidence="7">
    <location>
        <begin position="1246"/>
        <end position="1345"/>
    </location>
</feature>
<keyword evidence="6" id="KW-1133">Transmembrane helix</keyword>
<dbReference type="InterPro" id="IPR011123">
    <property type="entry name" value="Y_Y_Y"/>
</dbReference>
<dbReference type="SUPFAM" id="SSF47384">
    <property type="entry name" value="Homodimeric domain of signal transducing histidine kinase"/>
    <property type="match status" value="1"/>
</dbReference>
<dbReference type="SUPFAM" id="SSF63829">
    <property type="entry name" value="Calcium-dependent phosphotriesterase"/>
    <property type="match status" value="2"/>
</dbReference>
<dbReference type="Gene3D" id="2.60.40.10">
    <property type="entry name" value="Immunoglobulins"/>
    <property type="match status" value="1"/>
</dbReference>
<dbReference type="PROSITE" id="PS50110">
    <property type="entry name" value="RESPONSE_REGULATORY"/>
    <property type="match status" value="1"/>
</dbReference>
<dbReference type="Gene3D" id="2.130.10.10">
    <property type="entry name" value="YVTN repeat-like/Quinoprotein amine dehydrogenase"/>
    <property type="match status" value="4"/>
</dbReference>
<dbReference type="InterPro" id="IPR036890">
    <property type="entry name" value="HATPase_C_sf"/>
</dbReference>
<proteinExistence type="predicted"/>
<evidence type="ECO:0000256" key="3">
    <source>
        <dbReference type="ARBA" id="ARBA00022553"/>
    </source>
</evidence>
<dbReference type="InterPro" id="IPR004358">
    <property type="entry name" value="Sig_transdc_His_kin-like_C"/>
</dbReference>
<evidence type="ECO:0000256" key="4">
    <source>
        <dbReference type="PROSITE-ProRule" id="PRU00169"/>
    </source>
</evidence>
<feature type="modified residue" description="4-aspartylphosphate" evidence="4">
    <location>
        <position position="1151"/>
    </location>
</feature>
<dbReference type="RefSeq" id="WP_264136749.1">
    <property type="nucleotide sequence ID" value="NZ_JAOYOD010000001.1"/>
</dbReference>
<protein>
    <recommendedName>
        <fullName evidence="2">histidine kinase</fullName>
        <ecNumber evidence="2">2.7.13.3</ecNumber>
    </recommendedName>
</protein>
<dbReference type="PANTHER" id="PTHR43547:SF2">
    <property type="entry name" value="HYBRID SIGNAL TRANSDUCTION HISTIDINE KINASE C"/>
    <property type="match status" value="1"/>
</dbReference>
<evidence type="ECO:0000256" key="6">
    <source>
        <dbReference type="SAM" id="Phobius"/>
    </source>
</evidence>
<dbReference type="InterPro" id="IPR018060">
    <property type="entry name" value="HTH_AraC"/>
</dbReference>
<keyword evidence="5" id="KW-0175">Coiled coil</keyword>
<dbReference type="SMART" id="SM00448">
    <property type="entry name" value="REC"/>
    <property type="match status" value="1"/>
</dbReference>
<dbReference type="Pfam" id="PF00072">
    <property type="entry name" value="Response_reg"/>
    <property type="match status" value="1"/>
</dbReference>
<feature type="domain" description="Histidine kinase" evidence="8">
    <location>
        <begin position="840"/>
        <end position="1058"/>
    </location>
</feature>
<feature type="domain" description="Response regulatory" evidence="9">
    <location>
        <begin position="1103"/>
        <end position="1218"/>
    </location>
</feature>
<dbReference type="Gene3D" id="3.30.565.10">
    <property type="entry name" value="Histidine kinase-like ATPase, C-terminal domain"/>
    <property type="match status" value="1"/>
</dbReference>
<evidence type="ECO:0000259" key="7">
    <source>
        <dbReference type="PROSITE" id="PS01124"/>
    </source>
</evidence>
<evidence type="ECO:0000256" key="5">
    <source>
        <dbReference type="SAM" id="Coils"/>
    </source>
</evidence>
<dbReference type="InterPro" id="IPR015943">
    <property type="entry name" value="WD40/YVTN_repeat-like_dom_sf"/>
</dbReference>
<keyword evidence="3 4" id="KW-0597">Phosphoprotein</keyword>
<evidence type="ECO:0000313" key="10">
    <source>
        <dbReference type="EMBL" id="MCV9385966.1"/>
    </source>
</evidence>
<dbReference type="SMART" id="SM00387">
    <property type="entry name" value="HATPase_c"/>
    <property type="match status" value="1"/>
</dbReference>
<dbReference type="EC" id="2.7.13.3" evidence="2"/>
<dbReference type="SMART" id="SM00388">
    <property type="entry name" value="HisKA"/>
    <property type="match status" value="1"/>
</dbReference>
<dbReference type="Pfam" id="PF12833">
    <property type="entry name" value="HTH_18"/>
    <property type="match status" value="1"/>
</dbReference>
<dbReference type="CDD" id="cd16922">
    <property type="entry name" value="HATPase_EvgS-ArcB-TorS-like"/>
    <property type="match status" value="1"/>
</dbReference>
<dbReference type="Gene3D" id="3.40.50.2300">
    <property type="match status" value="1"/>
</dbReference>
<accession>A0ABT3CQW4</accession>
<dbReference type="GO" id="GO:0005524">
    <property type="term" value="F:ATP binding"/>
    <property type="evidence" value="ECO:0007669"/>
    <property type="project" value="UniProtKB-KW"/>
</dbReference>
<comment type="caution">
    <text evidence="10">The sequence shown here is derived from an EMBL/GenBank/DDBJ whole genome shotgun (WGS) entry which is preliminary data.</text>
</comment>
<evidence type="ECO:0000259" key="9">
    <source>
        <dbReference type="PROSITE" id="PS50110"/>
    </source>
</evidence>
<keyword evidence="10" id="KW-0547">Nucleotide-binding</keyword>
<dbReference type="Pfam" id="PF07494">
    <property type="entry name" value="Reg_prop"/>
    <property type="match status" value="3"/>
</dbReference>
<dbReference type="InterPro" id="IPR011110">
    <property type="entry name" value="Reg_prop"/>
</dbReference>
<dbReference type="Gene3D" id="1.10.287.130">
    <property type="match status" value="1"/>
</dbReference>
<dbReference type="PANTHER" id="PTHR43547">
    <property type="entry name" value="TWO-COMPONENT HISTIDINE KINASE"/>
    <property type="match status" value="1"/>
</dbReference>
<evidence type="ECO:0000313" key="11">
    <source>
        <dbReference type="Proteomes" id="UP001300692"/>
    </source>
</evidence>
<dbReference type="Pfam" id="PF07495">
    <property type="entry name" value="Y_Y_Y"/>
    <property type="match status" value="1"/>
</dbReference>
<organism evidence="10 11">
    <name type="scientific">Reichenbachiella ulvae</name>
    <dbReference type="NCBI Taxonomy" id="2980104"/>
    <lineage>
        <taxon>Bacteria</taxon>
        <taxon>Pseudomonadati</taxon>
        <taxon>Bacteroidota</taxon>
        <taxon>Cytophagia</taxon>
        <taxon>Cytophagales</taxon>
        <taxon>Reichenbachiellaceae</taxon>
        <taxon>Reichenbachiella</taxon>
    </lineage>
</organism>
<dbReference type="Pfam" id="PF00512">
    <property type="entry name" value="HisKA"/>
    <property type="match status" value="1"/>
</dbReference>
<name>A0ABT3CQW4_9BACT</name>
<dbReference type="Pfam" id="PF02518">
    <property type="entry name" value="HATPase_c"/>
    <property type="match status" value="1"/>
</dbReference>
<dbReference type="InterPro" id="IPR003594">
    <property type="entry name" value="HATPase_dom"/>
</dbReference>
<dbReference type="InterPro" id="IPR036097">
    <property type="entry name" value="HisK_dim/P_sf"/>
</dbReference>
<dbReference type="SMART" id="SM00342">
    <property type="entry name" value="HTH_ARAC"/>
    <property type="match status" value="1"/>
</dbReference>
<dbReference type="InterPro" id="IPR003661">
    <property type="entry name" value="HisK_dim/P_dom"/>
</dbReference>
<keyword evidence="11" id="KW-1185">Reference proteome</keyword>
<dbReference type="InterPro" id="IPR013783">
    <property type="entry name" value="Ig-like_fold"/>
</dbReference>
<dbReference type="CDD" id="cd17574">
    <property type="entry name" value="REC_OmpR"/>
    <property type="match status" value="1"/>
</dbReference>
<feature type="coiled-coil region" evidence="5">
    <location>
        <begin position="785"/>
        <end position="830"/>
    </location>
</feature>
<feature type="transmembrane region" description="Helical" evidence="6">
    <location>
        <begin position="764"/>
        <end position="781"/>
    </location>
</feature>